<organism evidence="1 2">
    <name type="scientific">Dendrobium catenatum</name>
    <dbReference type="NCBI Taxonomy" id="906689"/>
    <lineage>
        <taxon>Eukaryota</taxon>
        <taxon>Viridiplantae</taxon>
        <taxon>Streptophyta</taxon>
        <taxon>Embryophyta</taxon>
        <taxon>Tracheophyta</taxon>
        <taxon>Spermatophyta</taxon>
        <taxon>Magnoliopsida</taxon>
        <taxon>Liliopsida</taxon>
        <taxon>Asparagales</taxon>
        <taxon>Orchidaceae</taxon>
        <taxon>Epidendroideae</taxon>
        <taxon>Malaxideae</taxon>
        <taxon>Dendrobiinae</taxon>
        <taxon>Dendrobium</taxon>
    </lineage>
</organism>
<reference evidence="1 2" key="1">
    <citation type="journal article" date="2016" name="Sci. Rep.">
        <title>The Dendrobium catenatum Lindl. genome sequence provides insights into polysaccharide synthase, floral development and adaptive evolution.</title>
        <authorList>
            <person name="Zhang G.Q."/>
            <person name="Xu Q."/>
            <person name="Bian C."/>
            <person name="Tsai W.C."/>
            <person name="Yeh C.M."/>
            <person name="Liu K.W."/>
            <person name="Yoshida K."/>
            <person name="Zhang L.S."/>
            <person name="Chang S.B."/>
            <person name="Chen F."/>
            <person name="Shi Y."/>
            <person name="Su Y.Y."/>
            <person name="Zhang Y.Q."/>
            <person name="Chen L.J."/>
            <person name="Yin Y."/>
            <person name="Lin M."/>
            <person name="Huang H."/>
            <person name="Deng H."/>
            <person name="Wang Z.W."/>
            <person name="Zhu S.L."/>
            <person name="Zhao X."/>
            <person name="Deng C."/>
            <person name="Niu S.C."/>
            <person name="Huang J."/>
            <person name="Wang M."/>
            <person name="Liu G.H."/>
            <person name="Yang H.J."/>
            <person name="Xiao X.J."/>
            <person name="Hsiao Y.Y."/>
            <person name="Wu W.L."/>
            <person name="Chen Y.Y."/>
            <person name="Mitsuda N."/>
            <person name="Ohme-Takagi M."/>
            <person name="Luo Y.B."/>
            <person name="Van de Peer Y."/>
            <person name="Liu Z.J."/>
        </authorList>
    </citation>
    <scope>NUCLEOTIDE SEQUENCE [LARGE SCALE GENOMIC DNA]</scope>
    <source>
        <tissue evidence="1">The whole plant</tissue>
    </source>
</reference>
<evidence type="ECO:0000313" key="1">
    <source>
        <dbReference type="EMBL" id="PKU60621.1"/>
    </source>
</evidence>
<accession>A0A2I0VB35</accession>
<evidence type="ECO:0000313" key="2">
    <source>
        <dbReference type="Proteomes" id="UP000233837"/>
    </source>
</evidence>
<proteinExistence type="predicted"/>
<dbReference type="AlphaFoldDB" id="A0A2I0VB35"/>
<name>A0A2I0VB35_9ASPA</name>
<protein>
    <submittedName>
        <fullName evidence="1">Uncharacterized protein</fullName>
    </submittedName>
</protein>
<gene>
    <name evidence="1" type="ORF">MA16_Dca027966</name>
</gene>
<reference evidence="1 2" key="2">
    <citation type="journal article" date="2017" name="Nature">
        <title>The Apostasia genome and the evolution of orchids.</title>
        <authorList>
            <person name="Zhang G.Q."/>
            <person name="Liu K.W."/>
            <person name="Li Z."/>
            <person name="Lohaus R."/>
            <person name="Hsiao Y.Y."/>
            <person name="Niu S.C."/>
            <person name="Wang J.Y."/>
            <person name="Lin Y.C."/>
            <person name="Xu Q."/>
            <person name="Chen L.J."/>
            <person name="Yoshida K."/>
            <person name="Fujiwara S."/>
            <person name="Wang Z.W."/>
            <person name="Zhang Y.Q."/>
            <person name="Mitsuda N."/>
            <person name="Wang M."/>
            <person name="Liu G.H."/>
            <person name="Pecoraro L."/>
            <person name="Huang H.X."/>
            <person name="Xiao X.J."/>
            <person name="Lin M."/>
            <person name="Wu X.Y."/>
            <person name="Wu W.L."/>
            <person name="Chen Y.Y."/>
            <person name="Chang S.B."/>
            <person name="Sakamoto S."/>
            <person name="Ohme-Takagi M."/>
            <person name="Yagi M."/>
            <person name="Zeng S.J."/>
            <person name="Shen C.Y."/>
            <person name="Yeh C.M."/>
            <person name="Luo Y.B."/>
            <person name="Tsai W.C."/>
            <person name="Van de Peer Y."/>
            <person name="Liu Z.J."/>
        </authorList>
    </citation>
    <scope>NUCLEOTIDE SEQUENCE [LARGE SCALE GENOMIC DNA]</scope>
    <source>
        <tissue evidence="1">The whole plant</tissue>
    </source>
</reference>
<dbReference type="EMBL" id="KZ503909">
    <property type="protein sequence ID" value="PKU60621.1"/>
    <property type="molecule type" value="Genomic_DNA"/>
</dbReference>
<sequence>MQVCLLASTYALEYRDAEAALIDLISREGGLPRGFPLVSVVKYKNRDLLFSFY</sequence>
<dbReference type="Proteomes" id="UP000233837">
    <property type="component" value="Unassembled WGS sequence"/>
</dbReference>
<keyword evidence="2" id="KW-1185">Reference proteome</keyword>